<evidence type="ECO:0000259" key="4">
    <source>
        <dbReference type="Pfam" id="PF00557"/>
    </source>
</evidence>
<dbReference type="InterPro" id="IPR033740">
    <property type="entry name" value="Pept_M24B"/>
</dbReference>
<dbReference type="PANTHER" id="PTHR43763:SF6">
    <property type="entry name" value="XAA-PRO AMINOPEPTIDASE 1"/>
    <property type="match status" value="1"/>
</dbReference>
<feature type="domain" description="Peptidase M24" evidence="4">
    <location>
        <begin position="319"/>
        <end position="531"/>
    </location>
</feature>
<dbReference type="SUPFAM" id="SSF53092">
    <property type="entry name" value="Creatinase/prolidase N-terminal domain"/>
    <property type="match status" value="1"/>
</dbReference>
<dbReference type="RefSeq" id="WP_107991322.1">
    <property type="nucleotide sequence ID" value="NZ_QAYG01000009.1"/>
</dbReference>
<dbReference type="InterPro" id="IPR032416">
    <property type="entry name" value="Peptidase_M24_C"/>
</dbReference>
<proteinExistence type="inferred from homology"/>
<reference evidence="7 8" key="1">
    <citation type="submission" date="2018-04" db="EMBL/GenBank/DDBJ databases">
        <title>Genomic Encyclopedia of Archaeal and Bacterial Type Strains, Phase II (KMG-II): from individual species to whole genera.</title>
        <authorList>
            <person name="Goeker M."/>
        </authorList>
    </citation>
    <scope>NUCLEOTIDE SEQUENCE [LARGE SCALE GENOMIC DNA]</scope>
    <source>
        <strain evidence="7 8">DSM 23382</strain>
    </source>
</reference>
<dbReference type="EMBL" id="QAYG01000009">
    <property type="protein sequence ID" value="PTW58792.1"/>
    <property type="molecule type" value="Genomic_DNA"/>
</dbReference>
<dbReference type="PANTHER" id="PTHR43763">
    <property type="entry name" value="XAA-PRO AMINOPEPTIDASE 1"/>
    <property type="match status" value="1"/>
</dbReference>
<keyword evidence="7" id="KW-0645">Protease</keyword>
<dbReference type="SUPFAM" id="SSF55920">
    <property type="entry name" value="Creatinase/aminopeptidase"/>
    <property type="match status" value="1"/>
</dbReference>
<dbReference type="Gene3D" id="3.90.230.10">
    <property type="entry name" value="Creatinase/methionine aminopeptidase superfamily"/>
    <property type="match status" value="1"/>
</dbReference>
<keyword evidence="8" id="KW-1185">Reference proteome</keyword>
<dbReference type="InterPro" id="IPR036005">
    <property type="entry name" value="Creatinase/aminopeptidase-like"/>
</dbReference>
<evidence type="ECO:0000313" key="7">
    <source>
        <dbReference type="EMBL" id="PTW58792.1"/>
    </source>
</evidence>
<dbReference type="CDD" id="cd01085">
    <property type="entry name" value="APP"/>
    <property type="match status" value="1"/>
</dbReference>
<keyword evidence="2" id="KW-0479">Metal-binding</keyword>
<keyword evidence="7" id="KW-0031">Aminopeptidase</keyword>
<feature type="domain" description="Peptidase M24 C-terminal" evidence="6">
    <location>
        <begin position="542"/>
        <end position="602"/>
    </location>
</feature>
<dbReference type="GO" id="GO:0070006">
    <property type="term" value="F:metalloaminopeptidase activity"/>
    <property type="evidence" value="ECO:0007669"/>
    <property type="project" value="InterPro"/>
</dbReference>
<dbReference type="GO" id="GO:0005737">
    <property type="term" value="C:cytoplasm"/>
    <property type="evidence" value="ECO:0007669"/>
    <property type="project" value="UniProtKB-ARBA"/>
</dbReference>
<dbReference type="Pfam" id="PF00557">
    <property type="entry name" value="Peptidase_M24"/>
    <property type="match status" value="1"/>
</dbReference>
<gene>
    <name evidence="7" type="ORF">C8N35_10996</name>
</gene>
<dbReference type="InterPro" id="IPR050422">
    <property type="entry name" value="X-Pro_aminopeptidase_P"/>
</dbReference>
<dbReference type="Proteomes" id="UP000244081">
    <property type="component" value="Unassembled WGS sequence"/>
</dbReference>
<dbReference type="OrthoDB" id="9806388at2"/>
<dbReference type="AlphaFoldDB" id="A0A2T5V4W0"/>
<dbReference type="Pfam" id="PF16188">
    <property type="entry name" value="Peptidase_M24_C"/>
    <property type="match status" value="1"/>
</dbReference>
<dbReference type="InterPro" id="IPR029149">
    <property type="entry name" value="Creatin/AminoP/Spt16_N"/>
</dbReference>
<evidence type="ECO:0000256" key="3">
    <source>
        <dbReference type="ARBA" id="ARBA00022801"/>
    </source>
</evidence>
<comment type="similarity">
    <text evidence="1">Belongs to the peptidase M24B family.</text>
</comment>
<dbReference type="Pfam" id="PF01321">
    <property type="entry name" value="Creatinase_N"/>
    <property type="match status" value="1"/>
</dbReference>
<accession>A0A2T5V4W0</accession>
<organism evidence="7 8">
    <name type="scientific">Breoghania corrubedonensis</name>
    <dbReference type="NCBI Taxonomy" id="665038"/>
    <lineage>
        <taxon>Bacteria</taxon>
        <taxon>Pseudomonadati</taxon>
        <taxon>Pseudomonadota</taxon>
        <taxon>Alphaproteobacteria</taxon>
        <taxon>Hyphomicrobiales</taxon>
        <taxon>Stappiaceae</taxon>
        <taxon>Breoghania</taxon>
    </lineage>
</organism>
<evidence type="ECO:0000259" key="5">
    <source>
        <dbReference type="Pfam" id="PF01321"/>
    </source>
</evidence>
<feature type="domain" description="Creatinase N-terminal" evidence="5">
    <location>
        <begin position="17"/>
        <end position="149"/>
    </location>
</feature>
<name>A0A2T5V4W0_9HYPH</name>
<dbReference type="InterPro" id="IPR000587">
    <property type="entry name" value="Creatinase_N"/>
</dbReference>
<dbReference type="GO" id="GO:0046872">
    <property type="term" value="F:metal ion binding"/>
    <property type="evidence" value="ECO:0007669"/>
    <property type="project" value="UniProtKB-KW"/>
</dbReference>
<evidence type="ECO:0000256" key="1">
    <source>
        <dbReference type="ARBA" id="ARBA00008766"/>
    </source>
</evidence>
<sequence length="604" mass="65017">MFQTYDPPSESGARGDRLVALRAELTRRGLDGLIVPRTDTHQNEYVAPSEERLAWLTGFTGSAGAAVVFMDKAAIFVDGRYTLQVRAQVDAALFEPLHLIETPPATWIRLVAKKGMRIGYDAMLHTVNGARRLKDACEKAGAELVPVEGNPIDTVWTDRPEPPLEAVVLHPLSSAGVSAADKIERLKVELREAGLDAAVIAQPDSIAWTFNIRGHDLPHLPVALAFTILRADAAPQLFIDRRKLSNTVADALGQLAEVGEPDGFLPALDGLSGRTVLVDPDMSAEAITRRLEAAGATVSFGTDPVLLPKAIKNDAEIEGARAAHRRDGAAFARFLVWFEENAPKGGLDEVSVAKALEGFRADTGKLKDISFDTISGAGPNAAICHYRVTTATSLPIEMNSIYLCDSGAQYEDGTTDITRTMVVGTPDEEMRRQFTLVLQGHIGISTARFPVGTSGAQLDALARIPLWKAGLDFDHGTGHGVGSYLSVHEGPQRIAKTGTTPFQPGMIVSNEPGVYNAGKWGIRIENLELVTPAERIEGGDRPMLGFETLTLVPIDRRLIVTAMLSAAERAWVDAYHARVLAGIGPLVDAGTRDWLEKATAPLED</sequence>
<dbReference type="InterPro" id="IPR000994">
    <property type="entry name" value="Pept_M24"/>
</dbReference>
<keyword evidence="3" id="KW-0378">Hydrolase</keyword>
<dbReference type="FunFam" id="3.90.230.10:FF:000009">
    <property type="entry name" value="xaa-Pro aminopeptidase 2"/>
    <property type="match status" value="1"/>
</dbReference>
<dbReference type="Pfam" id="PF16189">
    <property type="entry name" value="Creatinase_N_2"/>
    <property type="match status" value="1"/>
</dbReference>
<protein>
    <submittedName>
        <fullName evidence="7">Xaa-Pro aminopeptidase</fullName>
    </submittedName>
</protein>
<evidence type="ECO:0000259" key="6">
    <source>
        <dbReference type="Pfam" id="PF16188"/>
    </source>
</evidence>
<comment type="caution">
    <text evidence="7">The sequence shown here is derived from an EMBL/GenBank/DDBJ whole genome shotgun (WGS) entry which is preliminary data.</text>
</comment>
<evidence type="ECO:0000256" key="2">
    <source>
        <dbReference type="ARBA" id="ARBA00022723"/>
    </source>
</evidence>
<evidence type="ECO:0000313" key="8">
    <source>
        <dbReference type="Proteomes" id="UP000244081"/>
    </source>
</evidence>
<dbReference type="Gene3D" id="3.40.350.10">
    <property type="entry name" value="Creatinase/prolidase N-terminal domain"/>
    <property type="match status" value="2"/>
</dbReference>